<proteinExistence type="predicted"/>
<dbReference type="OrthoDB" id="2890156at2"/>
<dbReference type="AlphaFoldDB" id="A0A6M4JMM7"/>
<evidence type="ECO:0000313" key="1">
    <source>
        <dbReference type="EMBL" id="QJP89880.1"/>
    </source>
</evidence>
<dbReference type="EMBL" id="CP052842">
    <property type="protein sequence ID" value="QJP89880.1"/>
    <property type="molecule type" value="Genomic_DNA"/>
</dbReference>
<gene>
    <name evidence="1" type="ORF">HIR78_18440</name>
</gene>
<accession>A0A6M4JMM7</accession>
<protein>
    <submittedName>
        <fullName evidence="1">Competence pheromone ComX</fullName>
    </submittedName>
</protein>
<dbReference type="RefSeq" id="WP_003242801.1">
    <property type="nucleotide sequence ID" value="NC_000964.3"/>
</dbReference>
<organism evidence="1">
    <name type="scientific">Bacillus subtilis (strain 168)</name>
    <dbReference type="NCBI Taxonomy" id="224308"/>
    <lineage>
        <taxon>Bacteria</taxon>
        <taxon>Bacillati</taxon>
        <taxon>Bacillota</taxon>
        <taxon>Bacilli</taxon>
        <taxon>Bacillales</taxon>
        <taxon>Bacillaceae</taxon>
        <taxon>Bacillus</taxon>
    </lineage>
</organism>
<name>A0A6M4JMM7_BACSU</name>
<sequence>MQDLINYFLNYPEALKKLKNKEACLIGFDVQETETIIKAYNDYYLADPITRQWGD</sequence>
<dbReference type="KEGG" id="bsu:BSU31700"/>
<reference evidence="1" key="1">
    <citation type="submission" date="2020-04" db="EMBL/GenBank/DDBJ databases">
        <title>Phage recombination drives evolution of spore-forming Bacilli.</title>
        <authorList>
            <person name="Dragos A."/>
            <person name="Kovacs A.T."/>
        </authorList>
    </citation>
    <scope>NUCLEOTIDE SEQUENCE</scope>
    <source>
        <strain evidence="1">168</strain>
    </source>
</reference>